<dbReference type="InterPro" id="IPR029063">
    <property type="entry name" value="SAM-dependent_MTases_sf"/>
</dbReference>
<organism evidence="1">
    <name type="scientific">hydrothermal vent metagenome</name>
    <dbReference type="NCBI Taxonomy" id="652676"/>
    <lineage>
        <taxon>unclassified sequences</taxon>
        <taxon>metagenomes</taxon>
        <taxon>ecological metagenomes</taxon>
    </lineage>
</organism>
<dbReference type="Gene3D" id="1.10.287.540">
    <property type="entry name" value="Helix hairpin bin"/>
    <property type="match status" value="1"/>
</dbReference>
<dbReference type="SUPFAM" id="SSF53335">
    <property type="entry name" value="S-adenosyl-L-methionine-dependent methyltransferases"/>
    <property type="match status" value="1"/>
</dbReference>
<accession>A0A3B0US69</accession>
<dbReference type="EMBL" id="UOEU01000478">
    <property type="protein sequence ID" value="VAW33738.1"/>
    <property type="molecule type" value="Genomic_DNA"/>
</dbReference>
<sequence>MRWEWQRPFLVQKTPKMAYRFATQKEDYTDLSSGHVLYSKPGYPAFPVRLISEIFQRCIALRQRQNSHDPIKLYDPCCGSAYHLAVLGILHRPQLATIIASDIDAVAVNLATRNLSLLTPAGLATRQKSIARDWQQFGKPSHRLALSNVGILAQRMAGYDALPSRCFVADATKPNAIATALTRKVDLVISDVPYGQRSIWQGTAQQDDPIWHLLNELLPVLHFQSIVAIAANKAQKAAHGAYQRNGRFRHGKRMITFLKPISP</sequence>
<dbReference type="Gene3D" id="3.40.50.150">
    <property type="entry name" value="Vaccinia Virus protein VP39"/>
    <property type="match status" value="1"/>
</dbReference>
<proteinExistence type="predicted"/>
<dbReference type="InterPro" id="IPR024268">
    <property type="entry name" value="AviRa"/>
</dbReference>
<dbReference type="Pfam" id="PF11599">
    <property type="entry name" value="AviRa"/>
    <property type="match status" value="1"/>
</dbReference>
<evidence type="ECO:0000313" key="1">
    <source>
        <dbReference type="EMBL" id="VAW33738.1"/>
    </source>
</evidence>
<reference evidence="1" key="1">
    <citation type="submission" date="2018-06" db="EMBL/GenBank/DDBJ databases">
        <authorList>
            <person name="Zhirakovskaya E."/>
        </authorList>
    </citation>
    <scope>NUCLEOTIDE SEQUENCE</scope>
</reference>
<dbReference type="AlphaFoldDB" id="A0A3B0US69"/>
<evidence type="ECO:0008006" key="2">
    <source>
        <dbReference type="Google" id="ProtNLM"/>
    </source>
</evidence>
<gene>
    <name evidence="1" type="ORF">MNBD_CHLOROFLEXI01-1227</name>
</gene>
<name>A0A3B0US69_9ZZZZ</name>
<protein>
    <recommendedName>
        <fullName evidence="2">rRNA methyltransferase AviRa</fullName>
    </recommendedName>
</protein>